<protein>
    <recommendedName>
        <fullName evidence="4">Rho-GAP domain-containing protein</fullName>
    </recommendedName>
</protein>
<dbReference type="Proteomes" id="UP000695562">
    <property type="component" value="Unassembled WGS sequence"/>
</dbReference>
<feature type="compositionally biased region" description="Acidic residues" evidence="2">
    <location>
        <begin position="81"/>
        <end position="131"/>
    </location>
</feature>
<feature type="compositionally biased region" description="Low complexity" evidence="2">
    <location>
        <begin position="33"/>
        <end position="57"/>
    </location>
</feature>
<dbReference type="PANTHER" id="PTHR45876:SF8">
    <property type="entry name" value="FI04035P"/>
    <property type="match status" value="1"/>
</dbReference>
<dbReference type="Gene3D" id="1.10.555.10">
    <property type="entry name" value="Rho GTPase activation protein"/>
    <property type="match status" value="1"/>
</dbReference>
<name>A0A8J4PYX9_9MYCE</name>
<dbReference type="GO" id="GO:0005737">
    <property type="term" value="C:cytoplasm"/>
    <property type="evidence" value="ECO:0007669"/>
    <property type="project" value="TreeGrafter"/>
</dbReference>
<dbReference type="SUPFAM" id="SSF48350">
    <property type="entry name" value="GTPase activation domain, GAP"/>
    <property type="match status" value="1"/>
</dbReference>
<feature type="chain" id="PRO_5035247948" description="Rho-GAP domain-containing protein" evidence="3">
    <location>
        <begin position="29"/>
        <end position="345"/>
    </location>
</feature>
<evidence type="ECO:0000313" key="5">
    <source>
        <dbReference type="EMBL" id="KAF2075562.1"/>
    </source>
</evidence>
<gene>
    <name evidence="5" type="ORF">CYY_003148</name>
</gene>
<feature type="compositionally biased region" description="Basic and acidic residues" evidence="2">
    <location>
        <begin position="65"/>
        <end position="80"/>
    </location>
</feature>
<evidence type="ECO:0000256" key="2">
    <source>
        <dbReference type="SAM" id="MobiDB-lite"/>
    </source>
</evidence>
<dbReference type="PROSITE" id="PS50238">
    <property type="entry name" value="RHOGAP"/>
    <property type="match status" value="1"/>
</dbReference>
<dbReference type="GO" id="GO:0005096">
    <property type="term" value="F:GTPase activator activity"/>
    <property type="evidence" value="ECO:0007669"/>
    <property type="project" value="UniProtKB-KW"/>
</dbReference>
<evidence type="ECO:0000259" key="4">
    <source>
        <dbReference type="PROSITE" id="PS50238"/>
    </source>
</evidence>
<accession>A0A8J4PYX9</accession>
<keyword evidence="1" id="KW-0343">GTPase activation</keyword>
<dbReference type="SMART" id="SM00324">
    <property type="entry name" value="RhoGAP"/>
    <property type="match status" value="1"/>
</dbReference>
<dbReference type="AlphaFoldDB" id="A0A8J4PYX9"/>
<dbReference type="EMBL" id="AJWJ01000095">
    <property type="protein sequence ID" value="KAF2075562.1"/>
    <property type="molecule type" value="Genomic_DNA"/>
</dbReference>
<sequence>MIKLSSEKVTLLAFCIFTFILFTVQNMAIDENNNSSNNNNNNNNGDKNSDSGGSNENVNHISISQHREKDFKENSNSKNDEEGERVEEEEEDEEEQEQEEEQEEEQDREEEEDDQEEEEEEQEQEQEEEEIGMFGVDVVKLMELQKDEDYDIDQEDQDEEVPMILTFLLDRIKDLNGFQTEGIFRIPGNLKVVETLANEGFNPEDEDLDQSAHVWSSLLKKWIRDLPEPLFSEDIIAKIQTNTVDYEFDIDNVLQSIHPPVYRYILKKIGLFFGELIQDEHYSLTKMNQDNLSVILAPTLFKIIPSANATSSAFLLDVLKNQKKEIAFVKSFLLYFKQQFINDNN</sequence>
<organism evidence="5 6">
    <name type="scientific">Polysphondylium violaceum</name>
    <dbReference type="NCBI Taxonomy" id="133409"/>
    <lineage>
        <taxon>Eukaryota</taxon>
        <taxon>Amoebozoa</taxon>
        <taxon>Evosea</taxon>
        <taxon>Eumycetozoa</taxon>
        <taxon>Dictyostelia</taxon>
        <taxon>Dictyosteliales</taxon>
        <taxon>Dictyosteliaceae</taxon>
        <taxon>Polysphondylium</taxon>
    </lineage>
</organism>
<dbReference type="PANTHER" id="PTHR45876">
    <property type="entry name" value="FI04035P"/>
    <property type="match status" value="1"/>
</dbReference>
<keyword evidence="3" id="KW-0732">Signal</keyword>
<dbReference type="OrthoDB" id="437889at2759"/>
<evidence type="ECO:0000256" key="1">
    <source>
        <dbReference type="ARBA" id="ARBA00022468"/>
    </source>
</evidence>
<reference evidence="5" key="1">
    <citation type="submission" date="2020-01" db="EMBL/GenBank/DDBJ databases">
        <title>Development of genomics and gene disruption for Polysphondylium violaceum indicates a role for the polyketide synthase stlB in stalk morphogenesis.</title>
        <authorList>
            <person name="Narita B."/>
            <person name="Kawabe Y."/>
            <person name="Kin K."/>
            <person name="Saito T."/>
            <person name="Gibbs R."/>
            <person name="Kuspa A."/>
            <person name="Muzny D."/>
            <person name="Queller D."/>
            <person name="Richards S."/>
            <person name="Strassman J."/>
            <person name="Sucgang R."/>
            <person name="Worley K."/>
            <person name="Schaap P."/>
        </authorList>
    </citation>
    <scope>NUCLEOTIDE SEQUENCE</scope>
    <source>
        <strain evidence="5">QSvi11</strain>
    </source>
</reference>
<feature type="region of interest" description="Disordered" evidence="2">
    <location>
        <begin position="33"/>
        <end position="133"/>
    </location>
</feature>
<evidence type="ECO:0000313" key="6">
    <source>
        <dbReference type="Proteomes" id="UP000695562"/>
    </source>
</evidence>
<evidence type="ECO:0000256" key="3">
    <source>
        <dbReference type="SAM" id="SignalP"/>
    </source>
</evidence>
<dbReference type="InterPro" id="IPR008936">
    <property type="entry name" value="Rho_GTPase_activation_prot"/>
</dbReference>
<dbReference type="GO" id="GO:0007165">
    <property type="term" value="P:signal transduction"/>
    <property type="evidence" value="ECO:0007669"/>
    <property type="project" value="InterPro"/>
</dbReference>
<dbReference type="Pfam" id="PF00620">
    <property type="entry name" value="RhoGAP"/>
    <property type="match status" value="1"/>
</dbReference>
<feature type="domain" description="Rho-GAP" evidence="4">
    <location>
        <begin position="139"/>
        <end position="327"/>
    </location>
</feature>
<feature type="signal peptide" evidence="3">
    <location>
        <begin position="1"/>
        <end position="28"/>
    </location>
</feature>
<comment type="caution">
    <text evidence="5">The sequence shown here is derived from an EMBL/GenBank/DDBJ whole genome shotgun (WGS) entry which is preliminary data.</text>
</comment>
<proteinExistence type="predicted"/>
<keyword evidence="6" id="KW-1185">Reference proteome</keyword>
<dbReference type="InterPro" id="IPR000198">
    <property type="entry name" value="RhoGAP_dom"/>
</dbReference>